<feature type="compositionally biased region" description="Basic and acidic residues" evidence="1">
    <location>
        <begin position="850"/>
        <end position="871"/>
    </location>
</feature>
<keyword evidence="4" id="KW-1185">Reference proteome</keyword>
<feature type="region of interest" description="Disordered" evidence="1">
    <location>
        <begin position="507"/>
        <end position="546"/>
    </location>
</feature>
<evidence type="ECO:0000259" key="2">
    <source>
        <dbReference type="Pfam" id="PF25720"/>
    </source>
</evidence>
<dbReference type="EMBL" id="JAUPFM010000115">
    <property type="protein sequence ID" value="KAK2812872.1"/>
    <property type="molecule type" value="Genomic_DNA"/>
</dbReference>
<organism evidence="3 4">
    <name type="scientific">Channa striata</name>
    <name type="common">Snakehead murrel</name>
    <name type="synonym">Ophicephalus striatus</name>
    <dbReference type="NCBI Taxonomy" id="64152"/>
    <lineage>
        <taxon>Eukaryota</taxon>
        <taxon>Metazoa</taxon>
        <taxon>Chordata</taxon>
        <taxon>Craniata</taxon>
        <taxon>Vertebrata</taxon>
        <taxon>Euteleostomi</taxon>
        <taxon>Actinopterygii</taxon>
        <taxon>Neopterygii</taxon>
        <taxon>Teleostei</taxon>
        <taxon>Neoteleostei</taxon>
        <taxon>Acanthomorphata</taxon>
        <taxon>Anabantaria</taxon>
        <taxon>Anabantiformes</taxon>
        <taxon>Channoidei</taxon>
        <taxon>Channidae</taxon>
        <taxon>Channa</taxon>
    </lineage>
</organism>
<dbReference type="Pfam" id="PF25720">
    <property type="entry name" value="Herpes_ORF28"/>
    <property type="match status" value="1"/>
</dbReference>
<feature type="compositionally biased region" description="Basic and acidic residues" evidence="1">
    <location>
        <begin position="678"/>
        <end position="693"/>
    </location>
</feature>
<feature type="region of interest" description="Disordered" evidence="1">
    <location>
        <begin position="788"/>
        <end position="918"/>
    </location>
</feature>
<dbReference type="Proteomes" id="UP001187415">
    <property type="component" value="Unassembled WGS sequence"/>
</dbReference>
<evidence type="ECO:0000313" key="4">
    <source>
        <dbReference type="Proteomes" id="UP001187415"/>
    </source>
</evidence>
<protein>
    <recommendedName>
        <fullName evidence="2">ORF28 N-terminal domain-containing protein</fullName>
    </recommendedName>
</protein>
<accession>A0AA88IG60</accession>
<reference evidence="3" key="1">
    <citation type="submission" date="2023-07" db="EMBL/GenBank/DDBJ databases">
        <title>Chromosome-level Genome Assembly of Striped Snakehead (Channa striata).</title>
        <authorList>
            <person name="Liu H."/>
        </authorList>
    </citation>
    <scope>NUCLEOTIDE SEQUENCE</scope>
    <source>
        <strain evidence="3">Gz</strain>
        <tissue evidence="3">Muscle</tissue>
    </source>
</reference>
<proteinExistence type="predicted"/>
<feature type="region of interest" description="Disordered" evidence="1">
    <location>
        <begin position="1"/>
        <end position="66"/>
    </location>
</feature>
<evidence type="ECO:0000256" key="1">
    <source>
        <dbReference type="SAM" id="MobiDB-lite"/>
    </source>
</evidence>
<comment type="caution">
    <text evidence="3">The sequence shown here is derived from an EMBL/GenBank/DDBJ whole genome shotgun (WGS) entry which is preliminary data.</text>
</comment>
<name>A0AA88IG60_CHASR</name>
<dbReference type="InterPro" id="IPR057863">
    <property type="entry name" value="ORF28_N"/>
</dbReference>
<feature type="compositionally biased region" description="Basic and acidic residues" evidence="1">
    <location>
        <begin position="803"/>
        <end position="813"/>
    </location>
</feature>
<dbReference type="AlphaFoldDB" id="A0AA88IG60"/>
<sequence>MIDPAKASPPGEEGQAKRSKTPSRKVSEAGRQLSRNRLLVRSSPRWRDFGNEGEGEKEEGEAQKGESEALIGRVVGFIESDRPTVRGGVFFDDDTWSGGADLRNRCVFRTSDKRVLATIYSAQCKWCKGAPESPGRHDEFERAKTRAYLRGMFGMSPGDAGRLSELLSELTRATSARESGCPFAGTPPYCTVQNVAHISGTALEMLLAFDRDVTQARLCTFTSARVKSPRELFAVENKTEPKQTIPMPPADPPATSTGRSIRAGPLFCIKDQSVYVKTSSRDAKRAVLNATSMTLVDYADSSECRDEELRSDPSLFVPIFCKECYGTEDADYAEALARVRSSGSGTFVVGVCSVYGLAPDETYPESRADFAVGNELSYSGACHPQPGRAVFLHEAGKDIGRVECYWHVHSKSIDKTFLFCCVSCDSTEYAKRLLGSLTQDGAASTAFSLGTVGDNAYGPVTEECSLVSVPVRPGCFCVAVADGDAVTRTMIRMGFCSVKDAALEAGLRPEDEGSRPADVPQGDGEGSRGEGEDAESVGDAGVPQGPEDEARAAMTLLAKQAEEIRALKDALKAVKVQNGVLKQRLSSPEDPDAMFTARGARDFTERTGLRNKLCAGETKAPSAAVAGGHTNATVSADEASGAGAAMDPGGEQQPRPLSGYELEELRRLLPPRFAVDERAQQHTNGQRRDRPEQPRPLVARGAEHVPYYYSYGDGRSPAGTFEKTAHRDTLTEEQKRDIALAYNKRESEKEEASRKKREEMIAMIKTSVGDMIKTGIRDAMLERGYGDAVERDEQGDGVSRALARADPELRNLARDTPYNRRGRTPDRRRSPLAAASRDGDASVDVPSLLKELKELREQSARREDGKRKVESEETVSLMDTDDDERRCEKRRPFRLPSPTPESAPPARQRDLRSNRPATLHPRGTRTLCPISIASWRSSFRRCLRSDDRPWLRHLVFCLNYVHIPMYSVCVCEIKQMSRTHEPFPFCLCLCV</sequence>
<gene>
    <name evidence="3" type="ORF">Q5P01_000949</name>
</gene>
<feature type="domain" description="ORF28 N-terminal" evidence="2">
    <location>
        <begin position="283"/>
        <end position="498"/>
    </location>
</feature>
<evidence type="ECO:0000313" key="3">
    <source>
        <dbReference type="EMBL" id="KAK2812872.1"/>
    </source>
</evidence>
<feature type="region of interest" description="Disordered" evidence="1">
    <location>
        <begin position="678"/>
        <end position="701"/>
    </location>
</feature>